<comment type="caution">
    <text evidence="6">The sequence shown here is derived from an EMBL/GenBank/DDBJ whole genome shotgun (WGS) entry which is preliminary data.</text>
</comment>
<dbReference type="InterPro" id="IPR010998">
    <property type="entry name" value="Integrase_recombinase_N"/>
</dbReference>
<dbReference type="Gene3D" id="1.10.150.130">
    <property type="match status" value="1"/>
</dbReference>
<keyword evidence="4" id="KW-0233">DNA recombination</keyword>
<keyword evidence="2" id="KW-0229">DNA integration</keyword>
<evidence type="ECO:0000259" key="5">
    <source>
        <dbReference type="PROSITE" id="PS51898"/>
    </source>
</evidence>
<proteinExistence type="inferred from homology"/>
<sequence length="498" mass="55731">MDAVHSTGQFEVHSVPRVKLPNYLERMNNGGWRVSVPVPRDLVKVLGKTRLKRSLDTHSEAEAGRRKHAVVAEFLAMIEAARSGKVSVAAVEGANVTGSTRQDLVRKALDLRAILEAHEEGTEEYELEREGIYQVAEHIRGSEVAVDEETDTPVFDPHKASKAASFLKVALGKETPVSEPLETFHSQVLWKPRTKSDSERAISLLKTWCAENNVPFVIEAITRKRAGKFISDLAADTERPLTNRTINKYLSCLSKYWKWLEARGFVDETKSPWAGQSLPKERPKEGEKERPFTDEEIIALLTGEPNQPYIKDLMLIAALTGARIDAIVSLKRKDITDDGNMRFKAQKREDHSRLVPIHSALKVTIERLTAGKEADHDLFPDCPPVDDDTIQERSMPAVKAFNYYRKKVGVHEAVEGKRRSLVNFHSFRRWFITKAFQAGQPEIAVQMVVGQKPQSIAAKVYLGGLTIGQLKSCVEAVKLPLSVEASMDEVSKSFNVCD</sequence>
<dbReference type="InterPro" id="IPR013762">
    <property type="entry name" value="Integrase-like_cat_sf"/>
</dbReference>
<dbReference type="Pfam" id="PF00589">
    <property type="entry name" value="Phage_integrase"/>
    <property type="match status" value="1"/>
</dbReference>
<reference evidence="6 7" key="1">
    <citation type="submission" date="2024-06" db="EMBL/GenBank/DDBJ databases">
        <title>Genome sequencing of Agrobacterium spp. from tobacco in Serbia.</title>
        <authorList>
            <person name="Ilicic R.J."/>
            <person name="Studholme D.J."/>
            <person name="Jelusic A."/>
            <person name="Barac G."/>
            <person name="Bagi F."/>
            <person name="Popovic Milovanovic T."/>
        </authorList>
    </citation>
    <scope>NUCLEOTIDE SEQUENCE [LARGE SCALE GENOMIC DNA]</scope>
    <source>
        <strain evidence="6 7">DA1</strain>
    </source>
</reference>
<dbReference type="RefSeq" id="WP_353574704.1">
    <property type="nucleotide sequence ID" value="NZ_JBETME010000018.1"/>
</dbReference>
<feature type="domain" description="Tyr recombinase" evidence="5">
    <location>
        <begin position="287"/>
        <end position="475"/>
    </location>
</feature>
<evidence type="ECO:0000256" key="2">
    <source>
        <dbReference type="ARBA" id="ARBA00022908"/>
    </source>
</evidence>
<dbReference type="InterPro" id="IPR011010">
    <property type="entry name" value="DNA_brk_join_enz"/>
</dbReference>
<dbReference type="GO" id="GO:0006310">
    <property type="term" value="P:DNA recombination"/>
    <property type="evidence" value="ECO:0007669"/>
    <property type="project" value="UniProtKB-KW"/>
</dbReference>
<dbReference type="SUPFAM" id="SSF56349">
    <property type="entry name" value="DNA breaking-rejoining enzymes"/>
    <property type="match status" value="1"/>
</dbReference>
<dbReference type="InterPro" id="IPR046668">
    <property type="entry name" value="DUF6538"/>
</dbReference>
<comment type="similarity">
    <text evidence="1">Belongs to the 'phage' integrase family.</text>
</comment>
<dbReference type="PROSITE" id="PS51898">
    <property type="entry name" value="TYR_RECOMBINASE"/>
    <property type="match status" value="1"/>
</dbReference>
<dbReference type="Gene3D" id="1.10.443.10">
    <property type="entry name" value="Intergrase catalytic core"/>
    <property type="match status" value="1"/>
</dbReference>
<dbReference type="EMBL" id="JBETME010000018">
    <property type="protein sequence ID" value="MES4993632.1"/>
    <property type="molecule type" value="Genomic_DNA"/>
</dbReference>
<evidence type="ECO:0000256" key="3">
    <source>
        <dbReference type="ARBA" id="ARBA00023125"/>
    </source>
</evidence>
<dbReference type="GO" id="GO:0015074">
    <property type="term" value="P:DNA integration"/>
    <property type="evidence" value="ECO:0007669"/>
    <property type="project" value="UniProtKB-KW"/>
</dbReference>
<evidence type="ECO:0000313" key="7">
    <source>
        <dbReference type="Proteomes" id="UP001438189"/>
    </source>
</evidence>
<dbReference type="InterPro" id="IPR050090">
    <property type="entry name" value="Tyrosine_recombinase_XerCD"/>
</dbReference>
<keyword evidence="3" id="KW-0238">DNA-binding</keyword>
<dbReference type="Proteomes" id="UP001438189">
    <property type="component" value="Unassembled WGS sequence"/>
</dbReference>
<dbReference type="PANTHER" id="PTHR30349">
    <property type="entry name" value="PHAGE INTEGRASE-RELATED"/>
    <property type="match status" value="1"/>
</dbReference>
<dbReference type="AlphaFoldDB" id="A0ABD5LUN2"/>
<dbReference type="PANTHER" id="PTHR30349:SF41">
    <property type="entry name" value="INTEGRASE_RECOMBINASE PROTEIN MJ0367-RELATED"/>
    <property type="match status" value="1"/>
</dbReference>
<gene>
    <name evidence="6" type="ORF">ABVB70_25375</name>
</gene>
<accession>A0ABD5LUN2</accession>
<dbReference type="Pfam" id="PF20172">
    <property type="entry name" value="DUF6538"/>
    <property type="match status" value="1"/>
</dbReference>
<evidence type="ECO:0000256" key="1">
    <source>
        <dbReference type="ARBA" id="ARBA00008857"/>
    </source>
</evidence>
<dbReference type="GO" id="GO:0003677">
    <property type="term" value="F:DNA binding"/>
    <property type="evidence" value="ECO:0007669"/>
    <property type="project" value="UniProtKB-KW"/>
</dbReference>
<name>A0ABD5LUN2_AGRRD</name>
<dbReference type="InterPro" id="IPR002104">
    <property type="entry name" value="Integrase_catalytic"/>
</dbReference>
<evidence type="ECO:0000256" key="4">
    <source>
        <dbReference type="ARBA" id="ARBA00023172"/>
    </source>
</evidence>
<evidence type="ECO:0000313" key="6">
    <source>
        <dbReference type="EMBL" id="MES4993632.1"/>
    </source>
</evidence>
<protein>
    <submittedName>
        <fullName evidence="6">DUF6538 domain-containing protein</fullName>
    </submittedName>
</protein>
<organism evidence="6 7">
    <name type="scientific">Agrobacterium radiobacter</name>
    <dbReference type="NCBI Taxonomy" id="362"/>
    <lineage>
        <taxon>Bacteria</taxon>
        <taxon>Pseudomonadati</taxon>
        <taxon>Pseudomonadota</taxon>
        <taxon>Alphaproteobacteria</taxon>
        <taxon>Hyphomicrobiales</taxon>
        <taxon>Rhizobiaceae</taxon>
        <taxon>Rhizobium/Agrobacterium group</taxon>
        <taxon>Agrobacterium</taxon>
        <taxon>Agrobacterium tumefaciens complex</taxon>
    </lineage>
</organism>